<evidence type="ECO:0000256" key="2">
    <source>
        <dbReference type="ARBA" id="ARBA00022741"/>
    </source>
</evidence>
<evidence type="ECO:0000256" key="1">
    <source>
        <dbReference type="ARBA" id="ARBA00006611"/>
    </source>
</evidence>
<organism evidence="5 6">
    <name type="scientific">Neisseria bacilliformis ATCC BAA-1200</name>
    <dbReference type="NCBI Taxonomy" id="888742"/>
    <lineage>
        <taxon>Bacteria</taxon>
        <taxon>Pseudomonadati</taxon>
        <taxon>Pseudomonadota</taxon>
        <taxon>Betaproteobacteria</taxon>
        <taxon>Neisseriales</taxon>
        <taxon>Neisseriaceae</taxon>
        <taxon>Neisseria</taxon>
    </lineage>
</organism>
<proteinExistence type="inferred from homology"/>
<keyword evidence="6" id="KW-1185">Reference proteome</keyword>
<dbReference type="InterPro" id="IPR001482">
    <property type="entry name" value="T2SS/T4SS_dom"/>
</dbReference>
<dbReference type="PANTHER" id="PTHR30258:SF2">
    <property type="entry name" value="COMG OPERON PROTEIN 1"/>
    <property type="match status" value="1"/>
</dbReference>
<dbReference type="RefSeq" id="WP_007341056.1">
    <property type="nucleotide sequence ID" value="NZ_GL878494.1"/>
</dbReference>
<dbReference type="EC" id="3.4.16.4" evidence="5"/>
<reference evidence="5 6" key="1">
    <citation type="submission" date="2011-02" db="EMBL/GenBank/DDBJ databases">
        <authorList>
            <person name="Muzny D."/>
            <person name="Qin X."/>
            <person name="Deng J."/>
            <person name="Jiang H."/>
            <person name="Liu Y."/>
            <person name="Qu J."/>
            <person name="Song X.-Z."/>
            <person name="Zhang L."/>
            <person name="Thornton R."/>
            <person name="Coyle M."/>
            <person name="Francisco L."/>
            <person name="Jackson L."/>
            <person name="Javaid M."/>
            <person name="Korchina V."/>
            <person name="Kovar C."/>
            <person name="Mata R."/>
            <person name="Mathew T."/>
            <person name="Ngo R."/>
            <person name="Nguyen L."/>
            <person name="Nguyen N."/>
            <person name="Okwuonu G."/>
            <person name="Ongeri F."/>
            <person name="Pham C."/>
            <person name="Simmons D."/>
            <person name="Wilczek-Boney K."/>
            <person name="Hale W."/>
            <person name="Jakkamsetti A."/>
            <person name="Pham P."/>
            <person name="Ruth R."/>
            <person name="San Lucas F."/>
            <person name="Warren J."/>
            <person name="Zhang J."/>
            <person name="Zhao Z."/>
            <person name="Zhou C."/>
            <person name="Zhu D."/>
            <person name="Lee S."/>
            <person name="Bess C."/>
            <person name="Blankenburg K."/>
            <person name="Forbes L."/>
            <person name="Fu Q."/>
            <person name="Gubbala S."/>
            <person name="Hirani K."/>
            <person name="Jayaseelan J.C."/>
            <person name="Lara F."/>
            <person name="Munidasa M."/>
            <person name="Palculict T."/>
            <person name="Patil S."/>
            <person name="Pu L.-L."/>
            <person name="Saada N."/>
            <person name="Tang L."/>
            <person name="Weissenberger G."/>
            <person name="Zhu Y."/>
            <person name="Hemphill L."/>
            <person name="Shang Y."/>
            <person name="Youmans B."/>
            <person name="Ayvaz T."/>
            <person name="Ross M."/>
            <person name="Santibanez J."/>
            <person name="Aqrawi P."/>
            <person name="Gross S."/>
            <person name="Joshi V."/>
            <person name="Fowler G."/>
            <person name="Nazareth L."/>
            <person name="Reid J."/>
            <person name="Worley K."/>
            <person name="Petrosino J."/>
            <person name="Highlander S."/>
            <person name="Gibbs R."/>
        </authorList>
    </citation>
    <scope>NUCLEOTIDE SEQUENCE [LARGE SCALE GENOMIC DNA]</scope>
    <source>
        <strain evidence="5 6">ATCC BAA-1200</strain>
    </source>
</reference>
<comment type="caution">
    <text evidence="5">The sequence shown here is derived from an EMBL/GenBank/DDBJ whole genome shotgun (WGS) entry which is preliminary data.</text>
</comment>
<comment type="similarity">
    <text evidence="1">Belongs to the GSP E family.</text>
</comment>
<dbReference type="GO" id="GO:0009002">
    <property type="term" value="F:serine-type D-Ala-D-Ala carboxypeptidase activity"/>
    <property type="evidence" value="ECO:0007669"/>
    <property type="project" value="UniProtKB-EC"/>
</dbReference>
<dbReference type="HOGENOM" id="CLU_013446_2_2_4"/>
<sequence length="433" mass="47933">MHDTADTDEPASLTLLLQDEGKAFDLGVAARFISTSNGDKPVVDFLNWVFPYAASVKASDIHFRDQENGCMVRLRGRDMALSDRWLFSRAASQEVDEKIRAKCRIGNSDRESPQDGSFWLLDQTNQTMVDVRVSILPNRYGQSTVCRILNQENAHFGLDAVHMPDTVRCALEKVLSMHEGLILCCGPTGSGKSYTLNACLNHVNRPDIHVCTAEDPVEYPVKGANQISIHPVYRPFSKVIRSFMRHDPDVILVGEVRDGETAEMAVNAANTGHLVLTTIHANDAPLSLYRLMGLGVEGYMLADVLLAFFSQRLLNRLCPHCREAITLSEAEQPPSRFFQAACYRRNPNGCDNCRSGYTGRIPVIEFALNSPQVRQALLAHDMAAVREALYAQPQYRTLTEAALEMSAQGLVDFDDACAIGSMVVDKLLSGEQP</sequence>
<dbReference type="EMBL" id="AFAY01000002">
    <property type="protein sequence ID" value="EGF12252.1"/>
    <property type="molecule type" value="Genomic_DNA"/>
</dbReference>
<dbReference type="Gene3D" id="3.30.450.90">
    <property type="match status" value="1"/>
</dbReference>
<keyword evidence="5" id="KW-0121">Carboxypeptidase</keyword>
<dbReference type="CDD" id="cd01129">
    <property type="entry name" value="PulE-GspE-like"/>
    <property type="match status" value="1"/>
</dbReference>
<keyword evidence="5" id="KW-0378">Hydrolase</keyword>
<dbReference type="Pfam" id="PF00437">
    <property type="entry name" value="T2SSE"/>
    <property type="match status" value="1"/>
</dbReference>
<dbReference type="GO" id="GO:0005524">
    <property type="term" value="F:ATP binding"/>
    <property type="evidence" value="ECO:0007669"/>
    <property type="project" value="UniProtKB-KW"/>
</dbReference>
<keyword evidence="2" id="KW-0547">Nucleotide-binding</keyword>
<gene>
    <name evidence="5" type="primary">dacB</name>
    <name evidence="5" type="ORF">HMPREF9123_0041</name>
</gene>
<keyword evidence="5" id="KW-0645">Protease</keyword>
<dbReference type="GO" id="GO:0005886">
    <property type="term" value="C:plasma membrane"/>
    <property type="evidence" value="ECO:0007669"/>
    <property type="project" value="TreeGrafter"/>
</dbReference>
<dbReference type="AlphaFoldDB" id="F2B8F7"/>
<dbReference type="SUPFAM" id="SSF52540">
    <property type="entry name" value="P-loop containing nucleoside triphosphate hydrolases"/>
    <property type="match status" value="1"/>
</dbReference>
<dbReference type="Gene3D" id="3.40.50.300">
    <property type="entry name" value="P-loop containing nucleotide triphosphate hydrolases"/>
    <property type="match status" value="1"/>
</dbReference>
<dbReference type="PROSITE" id="PS00662">
    <property type="entry name" value="T2SP_E"/>
    <property type="match status" value="1"/>
</dbReference>
<evidence type="ECO:0000313" key="6">
    <source>
        <dbReference type="Proteomes" id="UP000004105"/>
    </source>
</evidence>
<dbReference type="EC" id="3.4.-.-" evidence="5"/>
<dbReference type="InterPro" id="IPR027417">
    <property type="entry name" value="P-loop_NTPase"/>
</dbReference>
<keyword evidence="3" id="KW-0067">ATP-binding</keyword>
<name>F2B8F7_9NEIS</name>
<accession>F2B8F7</accession>
<evidence type="ECO:0000256" key="3">
    <source>
        <dbReference type="ARBA" id="ARBA00022840"/>
    </source>
</evidence>
<dbReference type="GO" id="GO:0016887">
    <property type="term" value="F:ATP hydrolysis activity"/>
    <property type="evidence" value="ECO:0007669"/>
    <property type="project" value="TreeGrafter"/>
</dbReference>
<protein>
    <submittedName>
        <fullName evidence="5">D-alanyl-D-alanine carboxypeptidase/D-alanyl-D-alanine-endopeptidase</fullName>
        <ecNumber evidence="5">3.4.-.-</ecNumber>
        <ecNumber evidence="5">3.4.16.4</ecNumber>
    </submittedName>
</protein>
<dbReference type="Proteomes" id="UP000004105">
    <property type="component" value="Unassembled WGS sequence"/>
</dbReference>
<dbReference type="PANTHER" id="PTHR30258">
    <property type="entry name" value="TYPE II SECRETION SYSTEM PROTEIN GSPE-RELATED"/>
    <property type="match status" value="1"/>
</dbReference>
<evidence type="ECO:0000313" key="5">
    <source>
        <dbReference type="EMBL" id="EGF12252.1"/>
    </source>
</evidence>
<feature type="domain" description="Bacterial type II secretion system protein E" evidence="4">
    <location>
        <begin position="244"/>
        <end position="258"/>
    </location>
</feature>
<dbReference type="OrthoDB" id="5297927at2"/>
<evidence type="ECO:0000259" key="4">
    <source>
        <dbReference type="PROSITE" id="PS00662"/>
    </source>
</evidence>